<dbReference type="InterPro" id="IPR002810">
    <property type="entry name" value="NfeD-like_C"/>
</dbReference>
<evidence type="ECO:0000256" key="1">
    <source>
        <dbReference type="ARBA" id="ARBA00004141"/>
    </source>
</evidence>
<evidence type="ECO:0000313" key="7">
    <source>
        <dbReference type="EMBL" id="PIE31631.1"/>
    </source>
</evidence>
<accession>A0A2G6K7J9</accession>
<proteinExistence type="predicted"/>
<evidence type="ECO:0000256" key="5">
    <source>
        <dbReference type="SAM" id="Phobius"/>
    </source>
</evidence>
<dbReference type="InterPro" id="IPR052165">
    <property type="entry name" value="Membrane_assoc_protease"/>
</dbReference>
<evidence type="ECO:0000256" key="4">
    <source>
        <dbReference type="ARBA" id="ARBA00023136"/>
    </source>
</evidence>
<comment type="subcellular location">
    <subcellularLocation>
        <location evidence="1">Membrane</location>
        <topology evidence="1">Multi-pass membrane protein</topology>
    </subcellularLocation>
</comment>
<dbReference type="Proteomes" id="UP000230914">
    <property type="component" value="Unassembled WGS sequence"/>
</dbReference>
<gene>
    <name evidence="7" type="ORF">CSA55_05255</name>
</gene>
<dbReference type="GO" id="GO:0005886">
    <property type="term" value="C:plasma membrane"/>
    <property type="evidence" value="ECO:0007669"/>
    <property type="project" value="TreeGrafter"/>
</dbReference>
<name>A0A2G6K7J9_9ACTN</name>
<dbReference type="PANTHER" id="PTHR33507:SF3">
    <property type="entry name" value="INNER MEMBRANE PROTEIN YBBJ"/>
    <property type="match status" value="1"/>
</dbReference>
<protein>
    <recommendedName>
        <fullName evidence="6">NfeD-like C-terminal domain-containing protein</fullName>
    </recommendedName>
</protein>
<organism evidence="7 8">
    <name type="scientific">Ilumatobacter coccineus</name>
    <dbReference type="NCBI Taxonomy" id="467094"/>
    <lineage>
        <taxon>Bacteria</taxon>
        <taxon>Bacillati</taxon>
        <taxon>Actinomycetota</taxon>
        <taxon>Acidimicrobiia</taxon>
        <taxon>Acidimicrobiales</taxon>
        <taxon>Ilumatobacteraceae</taxon>
        <taxon>Ilumatobacter</taxon>
    </lineage>
</organism>
<keyword evidence="3 5" id="KW-1133">Transmembrane helix</keyword>
<evidence type="ECO:0000259" key="6">
    <source>
        <dbReference type="Pfam" id="PF01957"/>
    </source>
</evidence>
<dbReference type="SUPFAM" id="SSF141322">
    <property type="entry name" value="NfeD domain-like"/>
    <property type="match status" value="1"/>
</dbReference>
<reference evidence="7 8" key="1">
    <citation type="submission" date="2017-10" db="EMBL/GenBank/DDBJ databases">
        <title>Novel microbial diversity and functional potential in the marine mammal oral microbiome.</title>
        <authorList>
            <person name="Dudek N.K."/>
            <person name="Sun C.L."/>
            <person name="Burstein D."/>
            <person name="Kantor R.S."/>
            <person name="Aliaga Goltsman D.S."/>
            <person name="Bik E.M."/>
            <person name="Thomas B.C."/>
            <person name="Banfield J.F."/>
            <person name="Relman D.A."/>
        </authorList>
    </citation>
    <scope>NUCLEOTIDE SEQUENCE [LARGE SCALE GENOMIC DNA]</scope>
    <source>
        <strain evidence="7">DOLJORAL78_61_10</strain>
    </source>
</reference>
<feature type="transmembrane region" description="Helical" evidence="5">
    <location>
        <begin position="37"/>
        <end position="55"/>
    </location>
</feature>
<dbReference type="InterPro" id="IPR012340">
    <property type="entry name" value="NA-bd_OB-fold"/>
</dbReference>
<keyword evidence="2 5" id="KW-0812">Transmembrane</keyword>
<evidence type="ECO:0000313" key="8">
    <source>
        <dbReference type="Proteomes" id="UP000230914"/>
    </source>
</evidence>
<evidence type="ECO:0000256" key="2">
    <source>
        <dbReference type="ARBA" id="ARBA00022692"/>
    </source>
</evidence>
<dbReference type="EMBL" id="PDSL01000071">
    <property type="protein sequence ID" value="PIE31631.1"/>
    <property type="molecule type" value="Genomic_DNA"/>
</dbReference>
<comment type="caution">
    <text evidence="7">The sequence shown here is derived from an EMBL/GenBank/DDBJ whole genome shotgun (WGS) entry which is preliminary data.</text>
</comment>
<feature type="transmembrane region" description="Helical" evidence="5">
    <location>
        <begin position="61"/>
        <end position="79"/>
    </location>
</feature>
<evidence type="ECO:0000256" key="3">
    <source>
        <dbReference type="ARBA" id="ARBA00022989"/>
    </source>
</evidence>
<sequence>MASLIGIDLAVWSWGWLVAAVVLALVELAVAGGTFIILPWAVSAFVASILAFAGVSLVIQWAVFVLGGAILFVIMFRWVRKASTGHGTPPGVGADRLVDMTGIVTVEVDPADTTRSGRISVDGEVWGVADPKERLPVGTSVVVTAIRGTRVVVDPAPAPPATES</sequence>
<feature type="domain" description="NfeD-like C-terminal" evidence="6">
    <location>
        <begin position="94"/>
        <end position="155"/>
    </location>
</feature>
<dbReference type="Gene3D" id="2.40.50.140">
    <property type="entry name" value="Nucleic acid-binding proteins"/>
    <property type="match status" value="1"/>
</dbReference>
<dbReference type="AlphaFoldDB" id="A0A2G6K7J9"/>
<dbReference type="Pfam" id="PF01957">
    <property type="entry name" value="NfeD"/>
    <property type="match status" value="1"/>
</dbReference>
<feature type="transmembrane region" description="Helical" evidence="5">
    <location>
        <begin position="12"/>
        <end position="30"/>
    </location>
</feature>
<keyword evidence="4 5" id="KW-0472">Membrane</keyword>
<dbReference type="PANTHER" id="PTHR33507">
    <property type="entry name" value="INNER MEMBRANE PROTEIN YBBJ"/>
    <property type="match status" value="1"/>
</dbReference>